<feature type="region of interest" description="Disordered" evidence="1">
    <location>
        <begin position="27"/>
        <end position="66"/>
    </location>
</feature>
<evidence type="ECO:0000313" key="2">
    <source>
        <dbReference type="EMBL" id="GIY29686.1"/>
    </source>
</evidence>
<proteinExistence type="predicted"/>
<protein>
    <submittedName>
        <fullName evidence="2">Uncharacterized protein</fullName>
    </submittedName>
</protein>
<evidence type="ECO:0000256" key="1">
    <source>
        <dbReference type="SAM" id="MobiDB-lite"/>
    </source>
</evidence>
<dbReference type="EMBL" id="BPLQ01007361">
    <property type="protein sequence ID" value="GIY29686.1"/>
    <property type="molecule type" value="Genomic_DNA"/>
</dbReference>
<reference evidence="2 3" key="1">
    <citation type="submission" date="2021-06" db="EMBL/GenBank/DDBJ databases">
        <title>Caerostris darwini draft genome.</title>
        <authorList>
            <person name="Kono N."/>
            <person name="Arakawa K."/>
        </authorList>
    </citation>
    <scope>NUCLEOTIDE SEQUENCE [LARGE SCALE GENOMIC DNA]</scope>
</reference>
<name>A0AAV4S925_9ARAC</name>
<keyword evidence="3" id="KW-1185">Reference proteome</keyword>
<comment type="caution">
    <text evidence="2">The sequence shown here is derived from an EMBL/GenBank/DDBJ whole genome shotgun (WGS) entry which is preliminary data.</text>
</comment>
<gene>
    <name evidence="2" type="ORF">CDAR_478111</name>
</gene>
<organism evidence="2 3">
    <name type="scientific">Caerostris darwini</name>
    <dbReference type="NCBI Taxonomy" id="1538125"/>
    <lineage>
        <taxon>Eukaryota</taxon>
        <taxon>Metazoa</taxon>
        <taxon>Ecdysozoa</taxon>
        <taxon>Arthropoda</taxon>
        <taxon>Chelicerata</taxon>
        <taxon>Arachnida</taxon>
        <taxon>Araneae</taxon>
        <taxon>Araneomorphae</taxon>
        <taxon>Entelegynae</taxon>
        <taxon>Araneoidea</taxon>
        <taxon>Araneidae</taxon>
        <taxon>Caerostris</taxon>
    </lineage>
</organism>
<feature type="non-terminal residue" evidence="2">
    <location>
        <position position="206"/>
    </location>
</feature>
<accession>A0AAV4S925</accession>
<dbReference type="Proteomes" id="UP001054837">
    <property type="component" value="Unassembled WGS sequence"/>
</dbReference>
<feature type="non-terminal residue" evidence="2">
    <location>
        <position position="1"/>
    </location>
</feature>
<sequence length="206" mass="22273">PRRKVVFFAAPALADSLDTLRRTALLAMPQNSSRPPGDSKRVTVPPGAQLPSSITPPASATSNLSPSAVAKATATMESMDITTDTSPDNLTTVFPAITETVVDISIRSALHYLHYKEILMAAEDILQQSIPAEFHTACLTFGQLQSLREHARTFITVQDILTSLINHTRTEANPTAAGHPMLTKTRQSLTDLQQDLCVGRKLNSIS</sequence>
<evidence type="ECO:0000313" key="3">
    <source>
        <dbReference type="Proteomes" id="UP001054837"/>
    </source>
</evidence>
<feature type="compositionally biased region" description="Low complexity" evidence="1">
    <location>
        <begin position="51"/>
        <end position="62"/>
    </location>
</feature>
<dbReference type="AlphaFoldDB" id="A0AAV4S925"/>